<protein>
    <submittedName>
        <fullName evidence="1">Uncharacterized protein</fullName>
    </submittedName>
</protein>
<organism evidence="1 2">
    <name type="scientific">Punica granatum</name>
    <name type="common">Pomegranate</name>
    <dbReference type="NCBI Taxonomy" id="22663"/>
    <lineage>
        <taxon>Eukaryota</taxon>
        <taxon>Viridiplantae</taxon>
        <taxon>Streptophyta</taxon>
        <taxon>Embryophyta</taxon>
        <taxon>Tracheophyta</taxon>
        <taxon>Spermatophyta</taxon>
        <taxon>Magnoliopsida</taxon>
        <taxon>eudicotyledons</taxon>
        <taxon>Gunneridae</taxon>
        <taxon>Pentapetalae</taxon>
        <taxon>rosids</taxon>
        <taxon>malvids</taxon>
        <taxon>Myrtales</taxon>
        <taxon>Lythraceae</taxon>
        <taxon>Punica</taxon>
    </lineage>
</organism>
<accession>A0A2I0L1Y5</accession>
<sequence>MAIAVAGADAKPAGTDCCKFELEEYNTTLTCRLTRFNSRAVPCLKLQTGERQSCVWRGNTQPEGGSSAGPTDFYCWSYRLTGGKNRIHVHCYTEMVIQALNKITVDSYDDDGDNTIWRIRIVLKRRRNTDGSGWEGILKGAFNIATDVAGIGIRINPDLDRPDLINTLIGWKWICYRQFELCGKILYRLD</sequence>
<dbReference type="EMBL" id="PGOL01000196">
    <property type="protein sequence ID" value="PKI74719.1"/>
    <property type="molecule type" value="Genomic_DNA"/>
</dbReference>
<keyword evidence="2" id="KW-1185">Reference proteome</keyword>
<comment type="caution">
    <text evidence="1">The sequence shown here is derived from an EMBL/GenBank/DDBJ whole genome shotgun (WGS) entry which is preliminary data.</text>
</comment>
<dbReference type="Proteomes" id="UP000233551">
    <property type="component" value="Unassembled WGS sequence"/>
</dbReference>
<reference evidence="1 2" key="1">
    <citation type="submission" date="2017-11" db="EMBL/GenBank/DDBJ databases">
        <title>De-novo sequencing of pomegranate (Punica granatum L.) genome.</title>
        <authorList>
            <person name="Akparov Z."/>
            <person name="Amiraslanov A."/>
            <person name="Hajiyeva S."/>
            <person name="Abbasov M."/>
            <person name="Kaur K."/>
            <person name="Hamwieh A."/>
            <person name="Solovyev V."/>
            <person name="Salamov A."/>
            <person name="Braich B."/>
            <person name="Kosarev P."/>
            <person name="Mahmoud A."/>
            <person name="Hajiyev E."/>
            <person name="Babayeva S."/>
            <person name="Izzatullayeva V."/>
            <person name="Mammadov A."/>
            <person name="Mammadov A."/>
            <person name="Sharifova S."/>
            <person name="Ojaghi J."/>
            <person name="Eynullazada K."/>
            <person name="Bayramov B."/>
            <person name="Abdulazimova A."/>
            <person name="Shahmuradov I."/>
        </authorList>
    </citation>
    <scope>NUCLEOTIDE SEQUENCE [LARGE SCALE GENOMIC DNA]</scope>
    <source>
        <strain evidence="2">cv. AG2017</strain>
        <tissue evidence="1">Leaf</tissue>
    </source>
</reference>
<name>A0A2I0L1Y5_PUNGR</name>
<evidence type="ECO:0000313" key="1">
    <source>
        <dbReference type="EMBL" id="PKI74719.1"/>
    </source>
</evidence>
<proteinExistence type="predicted"/>
<gene>
    <name evidence="1" type="ORF">CRG98_005046</name>
</gene>
<evidence type="ECO:0000313" key="2">
    <source>
        <dbReference type="Proteomes" id="UP000233551"/>
    </source>
</evidence>
<dbReference type="AlphaFoldDB" id="A0A2I0L1Y5"/>